<dbReference type="AlphaFoldDB" id="A0AAX1UGW7"/>
<feature type="signal peptide" evidence="1">
    <location>
        <begin position="1"/>
        <end position="28"/>
    </location>
</feature>
<accession>A0AAX1UGW7</accession>
<evidence type="ECO:0000313" key="2">
    <source>
        <dbReference type="EMBL" id="RHZ91809.1"/>
    </source>
</evidence>
<keyword evidence="1" id="KW-0732">Signal</keyword>
<name>A0AAX1UGW7_CERSP</name>
<gene>
    <name evidence="2" type="ORF">D1114_19010</name>
</gene>
<proteinExistence type="predicted"/>
<evidence type="ECO:0008006" key="4">
    <source>
        <dbReference type="Google" id="ProtNLM"/>
    </source>
</evidence>
<evidence type="ECO:0000313" key="3">
    <source>
        <dbReference type="Proteomes" id="UP000266305"/>
    </source>
</evidence>
<comment type="caution">
    <text evidence="2">The sequence shown here is derived from an EMBL/GenBank/DDBJ whole genome shotgun (WGS) entry which is preliminary data.</text>
</comment>
<dbReference type="Proteomes" id="UP000266305">
    <property type="component" value="Unassembled WGS sequence"/>
</dbReference>
<feature type="chain" id="PRO_5044004734" description="Lipoprotein" evidence="1">
    <location>
        <begin position="29"/>
        <end position="87"/>
    </location>
</feature>
<protein>
    <recommendedName>
        <fullName evidence="4">Lipoprotein</fullName>
    </recommendedName>
</protein>
<dbReference type="EMBL" id="QWGP01000029">
    <property type="protein sequence ID" value="RHZ91809.1"/>
    <property type="molecule type" value="Genomic_DNA"/>
</dbReference>
<organism evidence="2 3">
    <name type="scientific">Cereibacter sphaeroides</name>
    <name type="common">Rhodobacter sphaeroides</name>
    <dbReference type="NCBI Taxonomy" id="1063"/>
    <lineage>
        <taxon>Bacteria</taxon>
        <taxon>Pseudomonadati</taxon>
        <taxon>Pseudomonadota</taxon>
        <taxon>Alphaproteobacteria</taxon>
        <taxon>Rhodobacterales</taxon>
        <taxon>Paracoccaceae</taxon>
        <taxon>Cereibacter</taxon>
    </lineage>
</organism>
<reference evidence="2 3" key="1">
    <citation type="submission" date="2018-08" db="EMBL/GenBank/DDBJ databases">
        <title>Draft genome sequence of Rhodobacter sphaeroides FY.</title>
        <authorList>
            <person name="Rayyan A."/>
            <person name="Meyer T.E."/>
            <person name="Kyndt J.A."/>
        </authorList>
    </citation>
    <scope>NUCLEOTIDE SEQUENCE [LARGE SCALE GENOMIC DNA]</scope>
    <source>
        <strain evidence="2 3">FY</strain>
    </source>
</reference>
<sequence>MMPNAGCWRRRLAVLVIATISLSGCATAGSENGGLALCPPAVEYSREFQARAADELASLPEGSIVAEMLSDYAVVREQARACSLETS</sequence>
<evidence type="ECO:0000256" key="1">
    <source>
        <dbReference type="SAM" id="SignalP"/>
    </source>
</evidence>